<proteinExistence type="predicted"/>
<reference evidence="1" key="1">
    <citation type="submission" date="2022-07" db="EMBL/GenBank/DDBJ databases">
        <title>Phylogenomic reconstructions and comparative analyses of Kickxellomycotina fungi.</title>
        <authorList>
            <person name="Reynolds N.K."/>
            <person name="Stajich J.E."/>
            <person name="Barry K."/>
            <person name="Grigoriev I.V."/>
            <person name="Crous P."/>
            <person name="Smith M.E."/>
        </authorList>
    </citation>
    <scope>NUCLEOTIDE SEQUENCE</scope>
    <source>
        <strain evidence="1">BCRC 34780</strain>
    </source>
</reference>
<accession>A0ACC1L4D3</accession>
<keyword evidence="2" id="KW-1185">Reference proteome</keyword>
<organism evidence="1 2">
    <name type="scientific">Coemansia helicoidea</name>
    <dbReference type="NCBI Taxonomy" id="1286919"/>
    <lineage>
        <taxon>Eukaryota</taxon>
        <taxon>Fungi</taxon>
        <taxon>Fungi incertae sedis</taxon>
        <taxon>Zoopagomycota</taxon>
        <taxon>Kickxellomycotina</taxon>
        <taxon>Kickxellomycetes</taxon>
        <taxon>Kickxellales</taxon>
        <taxon>Kickxellaceae</taxon>
        <taxon>Coemansia</taxon>
    </lineage>
</organism>
<name>A0ACC1L4D3_9FUNG</name>
<sequence length="333" mass="35854">MLSLPWDASAFRARDLLLRSYVLDWAVTLTSTLVWLYLGIAHPHYRPFSVDDKSISFPYVPPDKQMVTVPALFVLAIVAPACVIVAVALGLKRSMHDLHVGLLGLLMGVSLTLMFTNCLKNVVGEPRPNLLARCLPVKPSHPLSDPPQGLSTVAICTQRDQAVLDEGFRSFPSGHTSLSFAGLAFLTLFLAGKLHVFDRQGHTYKPFVVFLPLLAAATVGATRLADHWHHPPDVLFGAAIGICTAVFSYGQYYPSIFSPNCDRPYDPRKQPAPLLPLCVPGPDGDHTHIHLATAGGGAASRGLPALGARRASGSVSSFESDGLVRHDSPARSV</sequence>
<evidence type="ECO:0000313" key="1">
    <source>
        <dbReference type="EMBL" id="KAJ2800179.1"/>
    </source>
</evidence>
<dbReference type="Proteomes" id="UP001140087">
    <property type="component" value="Unassembled WGS sequence"/>
</dbReference>
<evidence type="ECO:0000313" key="2">
    <source>
        <dbReference type="Proteomes" id="UP001140087"/>
    </source>
</evidence>
<dbReference type="EMBL" id="JANBUN010001001">
    <property type="protein sequence ID" value="KAJ2800179.1"/>
    <property type="molecule type" value="Genomic_DNA"/>
</dbReference>
<gene>
    <name evidence="1" type="ORF">H4R21_003280</name>
</gene>
<protein>
    <submittedName>
        <fullName evidence="1">Uncharacterized protein</fullName>
    </submittedName>
</protein>
<comment type="caution">
    <text evidence="1">The sequence shown here is derived from an EMBL/GenBank/DDBJ whole genome shotgun (WGS) entry which is preliminary data.</text>
</comment>